<protein>
    <submittedName>
        <fullName evidence="2">Uncharacterized protein</fullName>
    </submittedName>
</protein>
<reference evidence="2" key="1">
    <citation type="submission" date="2017-05" db="UniProtKB">
        <authorList>
            <consortium name="EnsemblMetazoa"/>
        </authorList>
    </citation>
    <scope>IDENTIFICATION</scope>
</reference>
<keyword evidence="1" id="KW-0472">Membrane</keyword>
<dbReference type="EnsemblMetazoa" id="Aqu2.1.23971_001">
    <property type="protein sequence ID" value="Aqu2.1.23971_001"/>
    <property type="gene ID" value="Aqu2.1.23971"/>
</dbReference>
<accession>A0A1X7U935</accession>
<proteinExistence type="predicted"/>
<dbReference type="InParanoid" id="A0A1X7U935"/>
<feature type="transmembrane region" description="Helical" evidence="1">
    <location>
        <begin position="26"/>
        <end position="48"/>
    </location>
</feature>
<organism evidence="2">
    <name type="scientific">Amphimedon queenslandica</name>
    <name type="common">Sponge</name>
    <dbReference type="NCBI Taxonomy" id="400682"/>
    <lineage>
        <taxon>Eukaryota</taxon>
        <taxon>Metazoa</taxon>
        <taxon>Porifera</taxon>
        <taxon>Demospongiae</taxon>
        <taxon>Heteroscleromorpha</taxon>
        <taxon>Haplosclerida</taxon>
        <taxon>Niphatidae</taxon>
        <taxon>Amphimedon</taxon>
    </lineage>
</organism>
<name>A0A1X7U935_AMPQE</name>
<evidence type="ECO:0000256" key="1">
    <source>
        <dbReference type="SAM" id="Phobius"/>
    </source>
</evidence>
<sequence>MVYTEHGSKNDDGGLKQLKKRQANKVVHHFANAKLGVRCFVLLLVLFLSKCSTFELDFPDADTFYHRPLDRLHRVKISCGFMQGPLGTTP</sequence>
<dbReference type="AlphaFoldDB" id="A0A1X7U935"/>
<evidence type="ECO:0000313" key="2">
    <source>
        <dbReference type="EnsemblMetazoa" id="Aqu2.1.23971_001"/>
    </source>
</evidence>
<keyword evidence="1" id="KW-1133">Transmembrane helix</keyword>
<keyword evidence="1" id="KW-0812">Transmembrane</keyword>